<dbReference type="RefSeq" id="WP_189070577.1">
    <property type="nucleotide sequence ID" value="NZ_BMPE01000021.1"/>
</dbReference>
<comment type="caution">
    <text evidence="1">The sequence shown here is derived from an EMBL/GenBank/DDBJ whole genome shotgun (WGS) entry which is preliminary data.</text>
</comment>
<organism evidence="1 2">
    <name type="scientific">Deinococcus radiotolerans</name>
    <dbReference type="NCBI Taxonomy" id="1309407"/>
    <lineage>
        <taxon>Bacteria</taxon>
        <taxon>Thermotogati</taxon>
        <taxon>Deinococcota</taxon>
        <taxon>Deinococci</taxon>
        <taxon>Deinococcales</taxon>
        <taxon>Deinococcaceae</taxon>
        <taxon>Deinococcus</taxon>
    </lineage>
</organism>
<gene>
    <name evidence="1" type="ORF">GCM10010844_38200</name>
</gene>
<dbReference type="Proteomes" id="UP000604341">
    <property type="component" value="Unassembled WGS sequence"/>
</dbReference>
<dbReference type="EMBL" id="BMPE01000021">
    <property type="protein sequence ID" value="GGL15633.1"/>
    <property type="molecule type" value="Genomic_DNA"/>
</dbReference>
<proteinExistence type="predicted"/>
<sequence>MTTRLPTELEPFMDWLDARGWGYKVSRTDGELLYRARCGRSDGLGGSDEQRAPTRWGALHAAYLDAQRKRRSRRGRKT</sequence>
<name>A0ABQ2FQ48_9DEIO</name>
<accession>A0ABQ2FQ48</accession>
<protein>
    <submittedName>
        <fullName evidence="1">Uncharacterized protein</fullName>
    </submittedName>
</protein>
<reference evidence="2" key="1">
    <citation type="journal article" date="2019" name="Int. J. Syst. Evol. Microbiol.">
        <title>The Global Catalogue of Microorganisms (GCM) 10K type strain sequencing project: providing services to taxonomists for standard genome sequencing and annotation.</title>
        <authorList>
            <consortium name="The Broad Institute Genomics Platform"/>
            <consortium name="The Broad Institute Genome Sequencing Center for Infectious Disease"/>
            <person name="Wu L."/>
            <person name="Ma J."/>
        </authorList>
    </citation>
    <scope>NUCLEOTIDE SEQUENCE [LARGE SCALE GENOMIC DNA]</scope>
    <source>
        <strain evidence="2">JCM 19173</strain>
    </source>
</reference>
<keyword evidence="2" id="KW-1185">Reference proteome</keyword>
<evidence type="ECO:0000313" key="2">
    <source>
        <dbReference type="Proteomes" id="UP000604341"/>
    </source>
</evidence>
<evidence type="ECO:0000313" key="1">
    <source>
        <dbReference type="EMBL" id="GGL15633.1"/>
    </source>
</evidence>